<dbReference type="AlphaFoldDB" id="Q0BRK4"/>
<gene>
    <name evidence="1" type="ordered locus">GbCGDNIH1_1650</name>
</gene>
<dbReference type="EMBL" id="CP000394">
    <property type="protein sequence ID" value="ABI62548.1"/>
    <property type="molecule type" value="Genomic_DNA"/>
</dbReference>
<name>Q0BRK4_GRABC</name>
<dbReference type="KEGG" id="gbe:GbCGDNIH1_1650"/>
<keyword evidence="2" id="KW-1185">Reference proteome</keyword>
<protein>
    <submittedName>
        <fullName evidence="1">Uncharacterized protein</fullName>
    </submittedName>
</protein>
<dbReference type="HOGENOM" id="CLU_2843693_0_0_5"/>
<sequence length="65" mass="7407">MEGHQIVRAWNHAVSFPFIPRREGAEETFRLYGLVCPAWAGVINYHARTVIKHEPSCCIATRGVR</sequence>
<evidence type="ECO:0000313" key="1">
    <source>
        <dbReference type="EMBL" id="ABI62548.1"/>
    </source>
</evidence>
<accession>Q0BRK4</accession>
<dbReference type="Proteomes" id="UP000001963">
    <property type="component" value="Chromosome"/>
</dbReference>
<dbReference type="STRING" id="391165.GbCGDNIH1_1650"/>
<evidence type="ECO:0000313" key="2">
    <source>
        <dbReference type="Proteomes" id="UP000001963"/>
    </source>
</evidence>
<proteinExistence type="predicted"/>
<organism evidence="1 2">
    <name type="scientific">Granulibacter bethesdensis (strain ATCC BAA-1260 / CGDNIH1)</name>
    <dbReference type="NCBI Taxonomy" id="391165"/>
    <lineage>
        <taxon>Bacteria</taxon>
        <taxon>Pseudomonadati</taxon>
        <taxon>Pseudomonadota</taxon>
        <taxon>Alphaproteobacteria</taxon>
        <taxon>Acetobacterales</taxon>
        <taxon>Acetobacteraceae</taxon>
        <taxon>Granulibacter</taxon>
    </lineage>
</organism>
<reference evidence="1 2" key="1">
    <citation type="journal article" date="2007" name="J. Bacteriol.">
        <title>Genome sequence analysis of the emerging human pathogenic acetic acid bacterium Granulibacter bethesdensis.</title>
        <authorList>
            <person name="Greenberg D.E."/>
            <person name="Porcella S.F."/>
            <person name="Zelazny A.M."/>
            <person name="Virtaneva K."/>
            <person name="Sturdevant D.E."/>
            <person name="Kupko J.J.III."/>
            <person name="Barbian K.D."/>
            <person name="Babar A."/>
            <person name="Dorward D.W."/>
            <person name="Holland S.M."/>
        </authorList>
    </citation>
    <scope>NUCLEOTIDE SEQUENCE [LARGE SCALE GENOMIC DNA]</scope>
    <source>
        <strain evidence="2">ATCC BAA-1260 / CGDNIH1</strain>
    </source>
</reference>